<dbReference type="AlphaFoldDB" id="A0A6J6W7Z0"/>
<keyword evidence="3" id="KW-0028">Amino-acid biosynthesis</keyword>
<dbReference type="Pfam" id="PF02885">
    <property type="entry name" value="Glycos_trans_3N"/>
    <property type="match status" value="1"/>
</dbReference>
<name>A0A6J6W7Z0_9ZZZZ</name>
<comment type="pathway">
    <text evidence="1">Amino-acid biosynthesis; L-tryptophan biosynthesis; L-tryptophan from chorismate: step 2/5.</text>
</comment>
<dbReference type="GO" id="GO:0000162">
    <property type="term" value="P:L-tryptophan biosynthetic process"/>
    <property type="evidence" value="ECO:0007669"/>
    <property type="project" value="UniProtKB-KW"/>
</dbReference>
<keyword evidence="7" id="KW-0057">Aromatic amino acid biosynthesis</keyword>
<evidence type="ECO:0000313" key="10">
    <source>
        <dbReference type="EMBL" id="CAB4779476.1"/>
    </source>
</evidence>
<dbReference type="Gene3D" id="1.20.970.10">
    <property type="entry name" value="Transferase, Pyrimidine Nucleoside Phosphorylase, Chain C"/>
    <property type="match status" value="1"/>
</dbReference>
<evidence type="ECO:0000256" key="3">
    <source>
        <dbReference type="ARBA" id="ARBA00022605"/>
    </source>
</evidence>
<evidence type="ECO:0000256" key="6">
    <source>
        <dbReference type="ARBA" id="ARBA00022822"/>
    </source>
</evidence>
<organism evidence="10">
    <name type="scientific">freshwater metagenome</name>
    <dbReference type="NCBI Taxonomy" id="449393"/>
    <lineage>
        <taxon>unclassified sequences</taxon>
        <taxon>metagenomes</taxon>
        <taxon>ecological metagenomes</taxon>
    </lineage>
</organism>
<gene>
    <name evidence="10" type="ORF">UFOPK2921_00772</name>
</gene>
<sequence length="361" mass="37065">MSESSSSLPITLESIGGWPELISLLLDRKDIDAGYARAAMANILAGSATPAQLIGFVVALRAKGETPEEISGLLDAVLAAATLVPLDESLRDRAIDIVGTGGDRSHSINVSTMAAIVVAGAGVPVCKHGARAASSQCGTADVLEALGVVVELSPQGVLRCIERAGIGFCLAARYHPAFRFAAPARREIGVPTVFNLLGPMANPGRVKRQLIGVANPLVAEKMLASLRLHGATSSWVVHGGGLDELTTTGPSTVLELRDGHVRTFTVDPVALGLAPAISTELTGGTPVFNADVVRRVMDGEHGAHRNIVVLNAAAGLVVADVADSLEQGIAIAETAIDSGQAFQALSLLVSESQSALADFGA</sequence>
<evidence type="ECO:0000259" key="9">
    <source>
        <dbReference type="Pfam" id="PF02885"/>
    </source>
</evidence>
<dbReference type="PANTHER" id="PTHR43285:SF2">
    <property type="entry name" value="ANTHRANILATE PHOSPHORIBOSYLTRANSFERASE"/>
    <property type="match status" value="1"/>
</dbReference>
<dbReference type="InterPro" id="IPR017459">
    <property type="entry name" value="Glycosyl_Trfase_fam3_N_dom"/>
</dbReference>
<dbReference type="InterPro" id="IPR035902">
    <property type="entry name" value="Nuc_phospho_transferase"/>
</dbReference>
<dbReference type="SUPFAM" id="SSF52418">
    <property type="entry name" value="Nucleoside phosphorylase/phosphoribosyltransferase catalytic domain"/>
    <property type="match status" value="1"/>
</dbReference>
<dbReference type="EMBL" id="CAEZZV010000085">
    <property type="protein sequence ID" value="CAB4779476.1"/>
    <property type="molecule type" value="Genomic_DNA"/>
</dbReference>
<evidence type="ECO:0000256" key="2">
    <source>
        <dbReference type="ARBA" id="ARBA00011948"/>
    </source>
</evidence>
<feature type="domain" description="Glycosyl transferase family 3" evidence="8">
    <location>
        <begin position="92"/>
        <end position="341"/>
    </location>
</feature>
<dbReference type="InterPro" id="IPR036320">
    <property type="entry name" value="Glycosyl_Trfase_fam3_N_dom_sf"/>
</dbReference>
<dbReference type="GO" id="GO:0005829">
    <property type="term" value="C:cytosol"/>
    <property type="evidence" value="ECO:0007669"/>
    <property type="project" value="TreeGrafter"/>
</dbReference>
<proteinExistence type="inferred from homology"/>
<dbReference type="FunFam" id="3.40.1030.10:FF:000002">
    <property type="entry name" value="Anthranilate phosphoribosyltransferase"/>
    <property type="match status" value="1"/>
</dbReference>
<reference evidence="10" key="1">
    <citation type="submission" date="2020-05" db="EMBL/GenBank/DDBJ databases">
        <authorList>
            <person name="Chiriac C."/>
            <person name="Salcher M."/>
            <person name="Ghai R."/>
            <person name="Kavagutti S V."/>
        </authorList>
    </citation>
    <scope>NUCLEOTIDE SEQUENCE</scope>
</reference>
<dbReference type="Gene3D" id="3.40.1030.10">
    <property type="entry name" value="Nucleoside phosphorylase/phosphoribosyltransferase catalytic domain"/>
    <property type="match status" value="1"/>
</dbReference>
<evidence type="ECO:0000256" key="4">
    <source>
        <dbReference type="ARBA" id="ARBA00022676"/>
    </source>
</evidence>
<dbReference type="NCBIfam" id="TIGR01245">
    <property type="entry name" value="trpD"/>
    <property type="match status" value="1"/>
</dbReference>
<accession>A0A6J6W7Z0</accession>
<keyword evidence="5" id="KW-0808">Transferase</keyword>
<dbReference type="GO" id="GO:0004048">
    <property type="term" value="F:anthranilate phosphoribosyltransferase activity"/>
    <property type="evidence" value="ECO:0007669"/>
    <property type="project" value="UniProtKB-EC"/>
</dbReference>
<dbReference type="InterPro" id="IPR005940">
    <property type="entry name" value="Anthranilate_Pribosyl_Tfrase"/>
</dbReference>
<dbReference type="Pfam" id="PF00591">
    <property type="entry name" value="Glycos_transf_3"/>
    <property type="match status" value="1"/>
</dbReference>
<dbReference type="PANTHER" id="PTHR43285">
    <property type="entry name" value="ANTHRANILATE PHOSPHORIBOSYLTRANSFERASE"/>
    <property type="match status" value="1"/>
</dbReference>
<keyword evidence="6" id="KW-0822">Tryptophan biosynthesis</keyword>
<evidence type="ECO:0000256" key="1">
    <source>
        <dbReference type="ARBA" id="ARBA00004907"/>
    </source>
</evidence>
<keyword evidence="4" id="KW-0328">Glycosyltransferase</keyword>
<protein>
    <recommendedName>
        <fullName evidence="2">anthranilate phosphoribosyltransferase</fullName>
        <ecNumber evidence="2">2.4.2.18</ecNumber>
    </recommendedName>
</protein>
<evidence type="ECO:0000259" key="8">
    <source>
        <dbReference type="Pfam" id="PF00591"/>
    </source>
</evidence>
<feature type="domain" description="Glycosyl transferase family 3 N-terminal" evidence="9">
    <location>
        <begin position="20"/>
        <end position="81"/>
    </location>
</feature>
<evidence type="ECO:0000256" key="7">
    <source>
        <dbReference type="ARBA" id="ARBA00023141"/>
    </source>
</evidence>
<evidence type="ECO:0000256" key="5">
    <source>
        <dbReference type="ARBA" id="ARBA00022679"/>
    </source>
</evidence>
<dbReference type="HAMAP" id="MF_00211">
    <property type="entry name" value="TrpD"/>
    <property type="match status" value="1"/>
</dbReference>
<dbReference type="InterPro" id="IPR000312">
    <property type="entry name" value="Glycosyl_Trfase_fam3"/>
</dbReference>
<dbReference type="SUPFAM" id="SSF47648">
    <property type="entry name" value="Nucleoside phosphorylase/phosphoribosyltransferase N-terminal domain"/>
    <property type="match status" value="1"/>
</dbReference>
<dbReference type="EC" id="2.4.2.18" evidence="2"/>